<dbReference type="Proteomes" id="UP001497482">
    <property type="component" value="Chromosome 10"/>
</dbReference>
<sequence length="111" mass="11448">MIWGGVLGKRIWGVELEGWLFEVGWIGGWDLCVVKMWFCGFILGGVGVGWEMVRVMCFGMVGLGEYGLIWGVGGGGVGGGLGGVSDVVVLGGVGCVVGEWLGVNVGGLVVK</sequence>
<accession>A0AAV2J6A2</accession>
<dbReference type="EMBL" id="OZ035832">
    <property type="protein sequence ID" value="CAL1570694.1"/>
    <property type="molecule type" value="Genomic_DNA"/>
</dbReference>
<keyword evidence="1" id="KW-0812">Transmembrane</keyword>
<proteinExistence type="predicted"/>
<feature type="transmembrane region" description="Helical" evidence="1">
    <location>
        <begin position="26"/>
        <end position="50"/>
    </location>
</feature>
<dbReference type="AlphaFoldDB" id="A0AAV2J6A2"/>
<protein>
    <submittedName>
        <fullName evidence="2">Uncharacterized protein</fullName>
    </submittedName>
</protein>
<name>A0AAV2J6A2_KNICA</name>
<keyword evidence="1" id="KW-0472">Membrane</keyword>
<evidence type="ECO:0000256" key="1">
    <source>
        <dbReference type="SAM" id="Phobius"/>
    </source>
</evidence>
<organism evidence="2 3">
    <name type="scientific">Knipowitschia caucasica</name>
    <name type="common">Caucasian dwarf goby</name>
    <name type="synonym">Pomatoschistus caucasicus</name>
    <dbReference type="NCBI Taxonomy" id="637954"/>
    <lineage>
        <taxon>Eukaryota</taxon>
        <taxon>Metazoa</taxon>
        <taxon>Chordata</taxon>
        <taxon>Craniata</taxon>
        <taxon>Vertebrata</taxon>
        <taxon>Euteleostomi</taxon>
        <taxon>Actinopterygii</taxon>
        <taxon>Neopterygii</taxon>
        <taxon>Teleostei</taxon>
        <taxon>Neoteleostei</taxon>
        <taxon>Acanthomorphata</taxon>
        <taxon>Gobiaria</taxon>
        <taxon>Gobiiformes</taxon>
        <taxon>Gobioidei</taxon>
        <taxon>Gobiidae</taxon>
        <taxon>Gobiinae</taxon>
        <taxon>Knipowitschia</taxon>
    </lineage>
</organism>
<keyword evidence="1" id="KW-1133">Transmembrane helix</keyword>
<evidence type="ECO:0000313" key="2">
    <source>
        <dbReference type="EMBL" id="CAL1570694.1"/>
    </source>
</evidence>
<keyword evidence="3" id="KW-1185">Reference proteome</keyword>
<evidence type="ECO:0000313" key="3">
    <source>
        <dbReference type="Proteomes" id="UP001497482"/>
    </source>
</evidence>
<gene>
    <name evidence="2" type="ORF">KC01_LOCUS2936</name>
</gene>
<reference evidence="2 3" key="1">
    <citation type="submission" date="2024-04" db="EMBL/GenBank/DDBJ databases">
        <authorList>
            <person name="Waldvogel A.-M."/>
            <person name="Schoenle A."/>
        </authorList>
    </citation>
    <scope>NUCLEOTIDE SEQUENCE [LARGE SCALE GENOMIC DNA]</scope>
</reference>